<organism evidence="1">
    <name type="scientific">bioreactor metagenome</name>
    <dbReference type="NCBI Taxonomy" id="1076179"/>
    <lineage>
        <taxon>unclassified sequences</taxon>
        <taxon>metagenomes</taxon>
        <taxon>ecological metagenomes</taxon>
    </lineage>
</organism>
<dbReference type="AlphaFoldDB" id="A0A644YKU5"/>
<name>A0A644YKU5_9ZZZZ</name>
<gene>
    <name evidence="1" type="ORF">SDC9_73239</name>
</gene>
<evidence type="ECO:0000313" key="1">
    <source>
        <dbReference type="EMBL" id="MPM26734.1"/>
    </source>
</evidence>
<protein>
    <submittedName>
        <fullName evidence="1">Uncharacterized protein</fullName>
    </submittedName>
</protein>
<dbReference type="EMBL" id="VSSQ01004811">
    <property type="protein sequence ID" value="MPM26734.1"/>
    <property type="molecule type" value="Genomic_DNA"/>
</dbReference>
<sequence length="107" mass="11750">MGGEPVCHVAENTLRFPRLQNFLCFTGGSHGGGNRKQFPRADEQSRAHAADQLAHVRKTGDGRSAGTGIDRFRFVGLFLQCFRFLDVGGGTQLLREFGSDFAGEMLF</sequence>
<comment type="caution">
    <text evidence="1">The sequence shown here is derived from an EMBL/GenBank/DDBJ whole genome shotgun (WGS) entry which is preliminary data.</text>
</comment>
<proteinExistence type="predicted"/>
<reference evidence="1" key="1">
    <citation type="submission" date="2019-08" db="EMBL/GenBank/DDBJ databases">
        <authorList>
            <person name="Kucharzyk K."/>
            <person name="Murdoch R.W."/>
            <person name="Higgins S."/>
            <person name="Loffler F."/>
        </authorList>
    </citation>
    <scope>NUCLEOTIDE SEQUENCE</scope>
</reference>
<accession>A0A644YKU5</accession>